<accession>A0A099KKE8</accession>
<dbReference type="SUPFAM" id="SSF53335">
    <property type="entry name" value="S-adenosyl-L-methionine-dependent methyltransferases"/>
    <property type="match status" value="1"/>
</dbReference>
<keyword evidence="3 6" id="KW-0489">Methyltransferase</keyword>
<feature type="domain" description="Methyltransferase small" evidence="7">
    <location>
        <begin position="181"/>
        <end position="348"/>
    </location>
</feature>
<comment type="catalytic activity">
    <reaction evidence="6">
        <text>guanosine(1207) in 16S rRNA + S-adenosyl-L-methionine = N(2)-methylguanosine(1207) in 16S rRNA + S-adenosyl-L-homocysteine + H(+)</text>
        <dbReference type="Rhea" id="RHEA:42736"/>
        <dbReference type="Rhea" id="RHEA-COMP:10213"/>
        <dbReference type="Rhea" id="RHEA-COMP:10214"/>
        <dbReference type="ChEBI" id="CHEBI:15378"/>
        <dbReference type="ChEBI" id="CHEBI:57856"/>
        <dbReference type="ChEBI" id="CHEBI:59789"/>
        <dbReference type="ChEBI" id="CHEBI:74269"/>
        <dbReference type="ChEBI" id="CHEBI:74481"/>
        <dbReference type="EC" id="2.1.1.172"/>
    </reaction>
</comment>
<dbReference type="GO" id="GO:0052914">
    <property type="term" value="F:16S rRNA (guanine(1207)-N(2))-methyltransferase activity"/>
    <property type="evidence" value="ECO:0007669"/>
    <property type="project" value="UniProtKB-EC"/>
</dbReference>
<evidence type="ECO:0000256" key="5">
    <source>
        <dbReference type="ARBA" id="ARBA00022691"/>
    </source>
</evidence>
<dbReference type="AlphaFoldDB" id="A0A099KKE8"/>
<evidence type="ECO:0000256" key="1">
    <source>
        <dbReference type="ARBA" id="ARBA00022490"/>
    </source>
</evidence>
<comment type="subunit">
    <text evidence="6">Monomer.</text>
</comment>
<reference evidence="9 10" key="1">
    <citation type="submission" date="2014-08" db="EMBL/GenBank/DDBJ databases">
        <title>Genomic and Phenotypic Diversity of Colwellia psychrerythraea strains from Disparate Marine Basins.</title>
        <authorList>
            <person name="Techtmann S.M."/>
            <person name="Stelling S.C."/>
            <person name="Utturkar S.M."/>
            <person name="Alshibli N."/>
            <person name="Harris A."/>
            <person name="Brown S.D."/>
            <person name="Hazen T.C."/>
        </authorList>
    </citation>
    <scope>NUCLEOTIDE SEQUENCE [LARGE SCALE GENOMIC DNA]</scope>
    <source>
        <strain evidence="9 10">GAB14E</strain>
    </source>
</reference>
<dbReference type="RefSeq" id="WP_033083132.1">
    <property type="nucleotide sequence ID" value="NZ_JQEC01000042.1"/>
</dbReference>
<organism evidence="9 10">
    <name type="scientific">Colwellia psychrerythraea</name>
    <name type="common">Vibrio psychroerythus</name>
    <dbReference type="NCBI Taxonomy" id="28229"/>
    <lineage>
        <taxon>Bacteria</taxon>
        <taxon>Pseudomonadati</taxon>
        <taxon>Pseudomonadota</taxon>
        <taxon>Gammaproteobacteria</taxon>
        <taxon>Alteromonadales</taxon>
        <taxon>Colwelliaceae</taxon>
        <taxon>Colwellia</taxon>
    </lineage>
</organism>
<evidence type="ECO:0000256" key="2">
    <source>
        <dbReference type="ARBA" id="ARBA00022552"/>
    </source>
</evidence>
<dbReference type="InterPro" id="IPR002052">
    <property type="entry name" value="DNA_methylase_N6_adenine_CS"/>
</dbReference>
<dbReference type="EC" id="2.1.1.172" evidence="6"/>
<evidence type="ECO:0000313" key="10">
    <source>
        <dbReference type="Proteomes" id="UP000029868"/>
    </source>
</evidence>
<dbReference type="PANTHER" id="PTHR47816">
    <property type="entry name" value="RIBOSOMAL RNA SMALL SUBUNIT METHYLTRANSFERASE C"/>
    <property type="match status" value="1"/>
</dbReference>
<feature type="domain" description="Methyltransferase small N-terminal" evidence="8">
    <location>
        <begin position="7"/>
        <end position="173"/>
    </location>
</feature>
<dbReference type="EMBL" id="JQEC01000042">
    <property type="protein sequence ID" value="KGJ91279.1"/>
    <property type="molecule type" value="Genomic_DNA"/>
</dbReference>
<dbReference type="PATRIC" id="fig|28229.3.peg.3160"/>
<evidence type="ECO:0000256" key="3">
    <source>
        <dbReference type="ARBA" id="ARBA00022603"/>
    </source>
</evidence>
<sequence length="354" mass="39095">MSLSNPSQVLLRNSELLVAKTPLFINLPEDGFIDAYLELYKPNSINCFNNNFIDYQAIINKHRQTATQNVQAIFSSTYQTKIYHDLVIITFPKSKAELNFTLAMIAHCIDVTTKILLVGEKKGGIQSAPKLTKDLLSCCQKADAARHCLLFAGLFQPEKLSIVFNLQDWFKKYKITVEGIELTIASLPGVFSQKKLDTGTALLLGNLPEKMSGKVLDFGCGAGVISCFIGKKFTAINLSLLDVSALALTSAQESLALNGLLGQVFPSNSLSDVNEQYQYVVSNPPFHQGVKTHYQASEEFLAGINKKLSKRGNITIVANSFLRYQPIMQAHIGDTRVITKEQGFTIYQAQLSSK</sequence>
<proteinExistence type="inferred from homology"/>
<evidence type="ECO:0000259" key="8">
    <source>
        <dbReference type="Pfam" id="PF08468"/>
    </source>
</evidence>
<evidence type="ECO:0000256" key="4">
    <source>
        <dbReference type="ARBA" id="ARBA00022679"/>
    </source>
</evidence>
<comment type="similarity">
    <text evidence="6">Belongs to the methyltransferase superfamily. RsmC family.</text>
</comment>
<gene>
    <name evidence="6" type="primary">rsmC</name>
    <name evidence="9" type="ORF">GAB14E_3431</name>
</gene>
<evidence type="ECO:0000256" key="6">
    <source>
        <dbReference type="HAMAP-Rule" id="MF_01862"/>
    </source>
</evidence>
<dbReference type="InterPro" id="IPR023543">
    <property type="entry name" value="rRNA_ssu_MeTfrase_C"/>
</dbReference>
<dbReference type="CDD" id="cd02440">
    <property type="entry name" value="AdoMet_MTases"/>
    <property type="match status" value="1"/>
</dbReference>
<dbReference type="PROSITE" id="PS00092">
    <property type="entry name" value="N6_MTASE"/>
    <property type="match status" value="1"/>
</dbReference>
<dbReference type="PANTHER" id="PTHR47816:SF4">
    <property type="entry name" value="RIBOSOMAL RNA SMALL SUBUNIT METHYLTRANSFERASE C"/>
    <property type="match status" value="1"/>
</dbReference>
<dbReference type="Proteomes" id="UP000029868">
    <property type="component" value="Unassembled WGS sequence"/>
</dbReference>
<dbReference type="InterPro" id="IPR007848">
    <property type="entry name" value="Small_mtfrase_dom"/>
</dbReference>
<comment type="subcellular location">
    <subcellularLocation>
        <location evidence="6">Cytoplasm</location>
    </subcellularLocation>
</comment>
<keyword evidence="5 6" id="KW-0949">S-adenosyl-L-methionine</keyword>
<dbReference type="GO" id="GO:0003676">
    <property type="term" value="F:nucleic acid binding"/>
    <property type="evidence" value="ECO:0007669"/>
    <property type="project" value="InterPro"/>
</dbReference>
<name>A0A099KKE8_COLPS</name>
<dbReference type="InterPro" id="IPR029063">
    <property type="entry name" value="SAM-dependent_MTases_sf"/>
</dbReference>
<dbReference type="Pfam" id="PF08468">
    <property type="entry name" value="MTS_N"/>
    <property type="match status" value="1"/>
</dbReference>
<comment type="caution">
    <text evidence="9">The sequence shown here is derived from an EMBL/GenBank/DDBJ whole genome shotgun (WGS) entry which is preliminary data.</text>
</comment>
<keyword evidence="4 6" id="KW-0808">Transferase</keyword>
<dbReference type="Gene3D" id="3.40.50.150">
    <property type="entry name" value="Vaccinia Virus protein VP39"/>
    <property type="match status" value="2"/>
</dbReference>
<dbReference type="InterPro" id="IPR013675">
    <property type="entry name" value="Mtase_sm_N"/>
</dbReference>
<comment type="function">
    <text evidence="6">Specifically methylates the guanine in position 1207 of 16S rRNA in the 30S particle.</text>
</comment>
<evidence type="ECO:0000313" key="9">
    <source>
        <dbReference type="EMBL" id="KGJ91279.1"/>
    </source>
</evidence>
<keyword evidence="1 6" id="KW-0963">Cytoplasm</keyword>
<dbReference type="HAMAP" id="MF_01862">
    <property type="entry name" value="16SrRNA_methyltr_C"/>
    <property type="match status" value="1"/>
</dbReference>
<protein>
    <recommendedName>
        <fullName evidence="6">Ribosomal RNA small subunit methyltransferase C</fullName>
        <ecNumber evidence="6">2.1.1.172</ecNumber>
    </recommendedName>
    <alternativeName>
        <fullName evidence="6">16S rRNA m2G1207 methyltransferase</fullName>
    </alternativeName>
    <alternativeName>
        <fullName evidence="6">rRNA (guanine-N(2)-)-methyltransferase RsmC</fullName>
    </alternativeName>
</protein>
<dbReference type="InterPro" id="IPR046977">
    <property type="entry name" value="RsmC/RlmG"/>
</dbReference>
<evidence type="ECO:0000259" key="7">
    <source>
        <dbReference type="Pfam" id="PF05175"/>
    </source>
</evidence>
<dbReference type="Pfam" id="PF05175">
    <property type="entry name" value="MTS"/>
    <property type="match status" value="1"/>
</dbReference>
<dbReference type="GO" id="GO:0005737">
    <property type="term" value="C:cytoplasm"/>
    <property type="evidence" value="ECO:0007669"/>
    <property type="project" value="UniProtKB-SubCell"/>
</dbReference>
<keyword evidence="2 6" id="KW-0698">rRNA processing</keyword>